<proteinExistence type="predicted"/>
<protein>
    <submittedName>
        <fullName evidence="2">Uncharacterized protein</fullName>
    </submittedName>
</protein>
<accession>A0A4Y2GGG7</accession>
<evidence type="ECO:0000256" key="1">
    <source>
        <dbReference type="SAM" id="MobiDB-lite"/>
    </source>
</evidence>
<dbReference type="OrthoDB" id="6469072at2759"/>
<comment type="caution">
    <text evidence="2">The sequence shown here is derived from an EMBL/GenBank/DDBJ whole genome shotgun (WGS) entry which is preliminary data.</text>
</comment>
<feature type="region of interest" description="Disordered" evidence="1">
    <location>
        <begin position="300"/>
        <end position="319"/>
    </location>
</feature>
<gene>
    <name evidence="2" type="ORF">AVEN_130891_1</name>
</gene>
<name>A0A4Y2GGG7_ARAVE</name>
<evidence type="ECO:0000313" key="3">
    <source>
        <dbReference type="Proteomes" id="UP000499080"/>
    </source>
</evidence>
<dbReference type="EMBL" id="BGPR01001389">
    <property type="protein sequence ID" value="GBM52693.1"/>
    <property type="molecule type" value="Genomic_DNA"/>
</dbReference>
<keyword evidence="3" id="KW-1185">Reference proteome</keyword>
<dbReference type="Proteomes" id="UP000499080">
    <property type="component" value="Unassembled WGS sequence"/>
</dbReference>
<sequence length="319" mass="36128">MNSGDVHPMTMDKVKKRSSNMHASFGSTDAPNEGKTRRNLVMPNFITRLLKWSWKVSEKKSTNAQDKDEFSNYKADILMLYIEAVSSLVPENNFESEETSSMMDLFIELENEFAAFRKDIYSKVDCFSKLICPTDDTIQNEDSRPSLQREIIETELKSETSTYASVAQTSTAIPEGKSKVLGPVMKDKRVNPKVVINGARKDSGLKIVGKLPKRKAIFLSRLGPDTTVNDITNFLAPLNLKFLQCHRLKTKYQSYASFHIEVYENDLKQLLDSVFWPEGCLIAEFYGKLRNDQISQEVIPGSDNNHPSCLDLSTNTESK</sequence>
<organism evidence="2 3">
    <name type="scientific">Araneus ventricosus</name>
    <name type="common">Orbweaver spider</name>
    <name type="synonym">Epeira ventricosa</name>
    <dbReference type="NCBI Taxonomy" id="182803"/>
    <lineage>
        <taxon>Eukaryota</taxon>
        <taxon>Metazoa</taxon>
        <taxon>Ecdysozoa</taxon>
        <taxon>Arthropoda</taxon>
        <taxon>Chelicerata</taxon>
        <taxon>Arachnida</taxon>
        <taxon>Araneae</taxon>
        <taxon>Araneomorphae</taxon>
        <taxon>Entelegynae</taxon>
        <taxon>Araneoidea</taxon>
        <taxon>Araneidae</taxon>
        <taxon>Araneus</taxon>
    </lineage>
</organism>
<feature type="compositionally biased region" description="Polar residues" evidence="1">
    <location>
        <begin position="20"/>
        <end position="30"/>
    </location>
</feature>
<reference evidence="2 3" key="1">
    <citation type="journal article" date="2019" name="Sci. Rep.">
        <title>Orb-weaving spider Araneus ventricosus genome elucidates the spidroin gene catalogue.</title>
        <authorList>
            <person name="Kono N."/>
            <person name="Nakamura H."/>
            <person name="Ohtoshi R."/>
            <person name="Moran D.A.P."/>
            <person name="Shinohara A."/>
            <person name="Yoshida Y."/>
            <person name="Fujiwara M."/>
            <person name="Mori M."/>
            <person name="Tomita M."/>
            <person name="Arakawa K."/>
        </authorList>
    </citation>
    <scope>NUCLEOTIDE SEQUENCE [LARGE SCALE GENOMIC DNA]</scope>
</reference>
<evidence type="ECO:0000313" key="2">
    <source>
        <dbReference type="EMBL" id="GBM52693.1"/>
    </source>
</evidence>
<dbReference type="AlphaFoldDB" id="A0A4Y2GGG7"/>
<feature type="region of interest" description="Disordered" evidence="1">
    <location>
        <begin position="1"/>
        <end position="36"/>
    </location>
</feature>